<evidence type="ECO:0000259" key="5">
    <source>
        <dbReference type="PROSITE" id="PS51733"/>
    </source>
</evidence>
<comment type="catalytic activity">
    <reaction evidence="4">
        <text>biotin + L-lysyl-[protein] + ATP = N(6)-biotinyl-L-lysyl-[protein] + AMP + diphosphate + H(+)</text>
        <dbReference type="Rhea" id="RHEA:11756"/>
        <dbReference type="Rhea" id="RHEA-COMP:9752"/>
        <dbReference type="Rhea" id="RHEA-COMP:10505"/>
        <dbReference type="ChEBI" id="CHEBI:15378"/>
        <dbReference type="ChEBI" id="CHEBI:29969"/>
        <dbReference type="ChEBI" id="CHEBI:30616"/>
        <dbReference type="ChEBI" id="CHEBI:33019"/>
        <dbReference type="ChEBI" id="CHEBI:57586"/>
        <dbReference type="ChEBI" id="CHEBI:83144"/>
        <dbReference type="ChEBI" id="CHEBI:456215"/>
        <dbReference type="EC" id="6.3.4.15"/>
    </reaction>
</comment>
<dbReference type="Proteomes" id="UP000199032">
    <property type="component" value="Unassembled WGS sequence"/>
</dbReference>
<dbReference type="Pfam" id="PF03099">
    <property type="entry name" value="BPL_LplA_LipB"/>
    <property type="match status" value="1"/>
</dbReference>
<dbReference type="Gene3D" id="3.30.930.10">
    <property type="entry name" value="Bira Bifunctional Protein, Domain 2"/>
    <property type="match status" value="1"/>
</dbReference>
<keyword evidence="1 6" id="KW-0436">Ligase</keyword>
<sequence>MASSAPLDIEAIRSTLATTALGQTLYLYQDLPSTNREASSLAQQGAAHGTVVAAEQQSGGYGRHGRTWFSPPGYNIYCSIVVRRNSQSLPLAQWLSWIPLVTALAVAEATRHSTTAPLALKWPNDLLLQDRKVGGILCESTMTTTNGPIVIIGIGLNVNVPLESFPEDLRPIAASLIETVPQPIDRNRLLAQLLWELEQCLDELQSHGPTSLRQAYLARCATLGRQVKVQFANDQRILGTAETLSADGALQVRPLSASPRTQPPALIDVRAADVIHLRE</sequence>
<evidence type="ECO:0000256" key="1">
    <source>
        <dbReference type="ARBA" id="ARBA00022598"/>
    </source>
</evidence>
<evidence type="ECO:0000313" key="6">
    <source>
        <dbReference type="EMBL" id="CUS39365.1"/>
    </source>
</evidence>
<evidence type="ECO:0000256" key="4">
    <source>
        <dbReference type="ARBA" id="ARBA00047846"/>
    </source>
</evidence>
<dbReference type="InterPro" id="IPR003142">
    <property type="entry name" value="BPL_C"/>
</dbReference>
<dbReference type="OrthoDB" id="9807064at2"/>
<dbReference type="Gene3D" id="2.30.30.100">
    <property type="match status" value="1"/>
</dbReference>
<evidence type="ECO:0000256" key="3">
    <source>
        <dbReference type="ARBA" id="ARBA00024227"/>
    </source>
</evidence>
<proteinExistence type="predicted"/>
<dbReference type="InterPro" id="IPR004408">
    <property type="entry name" value="Biotin_CoA_COase_ligase"/>
</dbReference>
<dbReference type="Pfam" id="PF02237">
    <property type="entry name" value="BPL_C"/>
    <property type="match status" value="1"/>
</dbReference>
<dbReference type="GO" id="GO:0005737">
    <property type="term" value="C:cytoplasm"/>
    <property type="evidence" value="ECO:0007669"/>
    <property type="project" value="TreeGrafter"/>
</dbReference>
<organism evidence="6 7">
    <name type="scientific">Candidatus Nitrospira nitrosa</name>
    <dbReference type="NCBI Taxonomy" id="1742972"/>
    <lineage>
        <taxon>Bacteria</taxon>
        <taxon>Pseudomonadati</taxon>
        <taxon>Nitrospirota</taxon>
        <taxon>Nitrospiria</taxon>
        <taxon>Nitrospirales</taxon>
        <taxon>Nitrospiraceae</taxon>
        <taxon>Nitrospira</taxon>
    </lineage>
</organism>
<dbReference type="STRING" id="1742972.COMA1_70168"/>
<gene>
    <name evidence="6" type="ORF">COMA1_70168</name>
</gene>
<evidence type="ECO:0000313" key="7">
    <source>
        <dbReference type="Proteomes" id="UP000199032"/>
    </source>
</evidence>
<dbReference type="SUPFAM" id="SSF55681">
    <property type="entry name" value="Class II aaRS and biotin synthetases"/>
    <property type="match status" value="1"/>
</dbReference>
<dbReference type="RefSeq" id="WP_090751193.1">
    <property type="nucleotide sequence ID" value="NZ_CZQA01000013.1"/>
</dbReference>
<dbReference type="InterPro" id="IPR004143">
    <property type="entry name" value="BPL_LPL_catalytic"/>
</dbReference>
<dbReference type="GO" id="GO:0004077">
    <property type="term" value="F:biotin--[biotin carboxyl-carrier protein] ligase activity"/>
    <property type="evidence" value="ECO:0007669"/>
    <property type="project" value="UniProtKB-EC"/>
</dbReference>
<dbReference type="InterPro" id="IPR045864">
    <property type="entry name" value="aa-tRNA-synth_II/BPL/LPL"/>
</dbReference>
<dbReference type="PANTHER" id="PTHR12835">
    <property type="entry name" value="BIOTIN PROTEIN LIGASE"/>
    <property type="match status" value="1"/>
</dbReference>
<dbReference type="PROSITE" id="PS51733">
    <property type="entry name" value="BPL_LPL_CATALYTIC"/>
    <property type="match status" value="1"/>
</dbReference>
<protein>
    <recommendedName>
        <fullName evidence="3">biotin--[biotin carboxyl-carrier protein] ligase</fullName>
        <ecNumber evidence="3">6.3.4.15</ecNumber>
    </recommendedName>
</protein>
<dbReference type="AlphaFoldDB" id="A0A0S4LPC9"/>
<keyword evidence="2" id="KW-0092">Biotin</keyword>
<dbReference type="EMBL" id="CZQA01000013">
    <property type="protein sequence ID" value="CUS39365.1"/>
    <property type="molecule type" value="Genomic_DNA"/>
</dbReference>
<dbReference type="NCBIfam" id="TIGR00121">
    <property type="entry name" value="birA_ligase"/>
    <property type="match status" value="1"/>
</dbReference>
<name>A0A0S4LPC9_9BACT</name>
<dbReference type="CDD" id="cd16442">
    <property type="entry name" value="BPL"/>
    <property type="match status" value="1"/>
</dbReference>
<keyword evidence="7" id="KW-1185">Reference proteome</keyword>
<dbReference type="PANTHER" id="PTHR12835:SF5">
    <property type="entry name" value="BIOTIN--PROTEIN LIGASE"/>
    <property type="match status" value="1"/>
</dbReference>
<dbReference type="EC" id="6.3.4.15" evidence="3"/>
<accession>A0A0S4LPC9</accession>
<evidence type="ECO:0000256" key="2">
    <source>
        <dbReference type="ARBA" id="ARBA00023267"/>
    </source>
</evidence>
<feature type="domain" description="BPL/LPL catalytic" evidence="5">
    <location>
        <begin position="10"/>
        <end position="205"/>
    </location>
</feature>
<reference evidence="6 7" key="1">
    <citation type="submission" date="2015-10" db="EMBL/GenBank/DDBJ databases">
        <authorList>
            <person name="Gilbert D.G."/>
        </authorList>
    </citation>
    <scope>NUCLEOTIDE SEQUENCE [LARGE SCALE GENOMIC DNA]</scope>
    <source>
        <strain evidence="6">COMA1</strain>
    </source>
</reference>